<dbReference type="AlphaFoldDB" id="A0A2P2PJM0"/>
<name>A0A2P2PJM0_RHIMU</name>
<feature type="transmembrane region" description="Helical" evidence="1">
    <location>
        <begin position="6"/>
        <end position="26"/>
    </location>
</feature>
<keyword evidence="1" id="KW-0472">Membrane</keyword>
<accession>A0A2P2PJM0</accession>
<evidence type="ECO:0000256" key="1">
    <source>
        <dbReference type="SAM" id="Phobius"/>
    </source>
</evidence>
<protein>
    <submittedName>
        <fullName evidence="2">Uncharacterized protein</fullName>
    </submittedName>
</protein>
<sequence>MPCSIWIVLIFTHWRTVFLSLVIAIVGGRFSVDGNTNGIEFILPDCLKLPAHGDSQCRHRFPYSNIFFKLLVYRSSRPDKITSRS</sequence>
<dbReference type="EMBL" id="GGEC01074377">
    <property type="protein sequence ID" value="MBX54861.1"/>
    <property type="molecule type" value="Transcribed_RNA"/>
</dbReference>
<proteinExistence type="predicted"/>
<keyword evidence="1" id="KW-0812">Transmembrane</keyword>
<evidence type="ECO:0000313" key="2">
    <source>
        <dbReference type="EMBL" id="MBX54861.1"/>
    </source>
</evidence>
<keyword evidence="1" id="KW-1133">Transmembrane helix</keyword>
<reference evidence="2" key="1">
    <citation type="submission" date="2018-02" db="EMBL/GenBank/DDBJ databases">
        <title>Rhizophora mucronata_Transcriptome.</title>
        <authorList>
            <person name="Meera S.P."/>
            <person name="Sreeshan A."/>
            <person name="Augustine A."/>
        </authorList>
    </citation>
    <scope>NUCLEOTIDE SEQUENCE</scope>
    <source>
        <tissue evidence="2">Leaf</tissue>
    </source>
</reference>
<organism evidence="2">
    <name type="scientific">Rhizophora mucronata</name>
    <name type="common">Asiatic mangrove</name>
    <dbReference type="NCBI Taxonomy" id="61149"/>
    <lineage>
        <taxon>Eukaryota</taxon>
        <taxon>Viridiplantae</taxon>
        <taxon>Streptophyta</taxon>
        <taxon>Embryophyta</taxon>
        <taxon>Tracheophyta</taxon>
        <taxon>Spermatophyta</taxon>
        <taxon>Magnoliopsida</taxon>
        <taxon>eudicotyledons</taxon>
        <taxon>Gunneridae</taxon>
        <taxon>Pentapetalae</taxon>
        <taxon>rosids</taxon>
        <taxon>fabids</taxon>
        <taxon>Malpighiales</taxon>
        <taxon>Rhizophoraceae</taxon>
        <taxon>Rhizophora</taxon>
    </lineage>
</organism>